<comment type="caution">
    <text evidence="3">The sequence shown here is derived from an EMBL/GenBank/DDBJ whole genome shotgun (WGS) entry which is preliminary data.</text>
</comment>
<reference evidence="3 4" key="1">
    <citation type="journal article" date="2022" name="Nat. Ecol. Evol.">
        <title>A masculinizing supergene underlies an exaggerated male reproductive morph in a spider.</title>
        <authorList>
            <person name="Hendrickx F."/>
            <person name="De Corte Z."/>
            <person name="Sonet G."/>
            <person name="Van Belleghem S.M."/>
            <person name="Kostlbacher S."/>
            <person name="Vangestel C."/>
        </authorList>
    </citation>
    <scope>NUCLEOTIDE SEQUENCE [LARGE SCALE GENOMIC DNA]</scope>
    <source>
        <strain evidence="3">W744_W776</strain>
    </source>
</reference>
<feature type="region of interest" description="Disordered" evidence="1">
    <location>
        <begin position="759"/>
        <end position="802"/>
    </location>
</feature>
<organism evidence="3 4">
    <name type="scientific">Oedothorax gibbosus</name>
    <dbReference type="NCBI Taxonomy" id="931172"/>
    <lineage>
        <taxon>Eukaryota</taxon>
        <taxon>Metazoa</taxon>
        <taxon>Ecdysozoa</taxon>
        <taxon>Arthropoda</taxon>
        <taxon>Chelicerata</taxon>
        <taxon>Arachnida</taxon>
        <taxon>Araneae</taxon>
        <taxon>Araneomorphae</taxon>
        <taxon>Entelegynae</taxon>
        <taxon>Araneoidea</taxon>
        <taxon>Linyphiidae</taxon>
        <taxon>Erigoninae</taxon>
        <taxon>Oedothorax</taxon>
    </lineage>
</organism>
<feature type="region of interest" description="Disordered" evidence="1">
    <location>
        <begin position="675"/>
        <end position="711"/>
    </location>
</feature>
<name>A0AAV6VCU0_9ARAC</name>
<feature type="compositionally biased region" description="Basic residues" evidence="1">
    <location>
        <begin position="576"/>
        <end position="586"/>
    </location>
</feature>
<evidence type="ECO:0000256" key="2">
    <source>
        <dbReference type="SAM" id="SignalP"/>
    </source>
</evidence>
<evidence type="ECO:0000313" key="4">
    <source>
        <dbReference type="Proteomes" id="UP000827092"/>
    </source>
</evidence>
<feature type="compositionally biased region" description="Acidic residues" evidence="1">
    <location>
        <begin position="465"/>
        <end position="479"/>
    </location>
</feature>
<feature type="region of interest" description="Disordered" evidence="1">
    <location>
        <begin position="633"/>
        <end position="663"/>
    </location>
</feature>
<feature type="compositionally biased region" description="Acidic residues" evidence="1">
    <location>
        <begin position="91"/>
        <end position="129"/>
    </location>
</feature>
<feature type="compositionally biased region" description="Acidic residues" evidence="1">
    <location>
        <begin position="293"/>
        <end position="311"/>
    </location>
</feature>
<feature type="region of interest" description="Disordered" evidence="1">
    <location>
        <begin position="465"/>
        <end position="498"/>
    </location>
</feature>
<gene>
    <name evidence="3" type="ORF">JTE90_029207</name>
</gene>
<feature type="chain" id="PRO_5043540727" evidence="2">
    <location>
        <begin position="23"/>
        <end position="802"/>
    </location>
</feature>
<dbReference type="EMBL" id="JAFNEN010000104">
    <property type="protein sequence ID" value="KAG8194332.1"/>
    <property type="molecule type" value="Genomic_DNA"/>
</dbReference>
<feature type="compositionally biased region" description="Acidic residues" evidence="1">
    <location>
        <begin position="156"/>
        <end position="174"/>
    </location>
</feature>
<feature type="compositionally biased region" description="Acidic residues" evidence="1">
    <location>
        <begin position="274"/>
        <end position="285"/>
    </location>
</feature>
<dbReference type="AlphaFoldDB" id="A0AAV6VCU0"/>
<feature type="region of interest" description="Disordered" evidence="1">
    <location>
        <begin position="540"/>
        <end position="620"/>
    </location>
</feature>
<feature type="compositionally biased region" description="Basic residues" evidence="1">
    <location>
        <begin position="761"/>
        <end position="772"/>
    </location>
</feature>
<feature type="compositionally biased region" description="Acidic residues" evidence="1">
    <location>
        <begin position="319"/>
        <end position="347"/>
    </location>
</feature>
<feature type="region of interest" description="Disordered" evidence="1">
    <location>
        <begin position="725"/>
        <end position="745"/>
    </location>
</feature>
<evidence type="ECO:0000313" key="3">
    <source>
        <dbReference type="EMBL" id="KAG8194332.1"/>
    </source>
</evidence>
<feature type="compositionally biased region" description="Acidic residues" evidence="1">
    <location>
        <begin position="228"/>
        <end position="266"/>
    </location>
</feature>
<dbReference type="Proteomes" id="UP000827092">
    <property type="component" value="Unassembled WGS sequence"/>
</dbReference>
<evidence type="ECO:0000256" key="1">
    <source>
        <dbReference type="SAM" id="MobiDB-lite"/>
    </source>
</evidence>
<sequence>MASIGRWLYRLFSICLPCLKSAETDEKESEDHPPDQNSFENDTDGNPPLENKYPEDLNPFASDEENENPIGKAEKAQREDEYPDTLNPFAIDDEGNEEEFEYPEELDPFADDDDGEVDSEIEQREDEYPDTLNPFAIDDEGNEEEFEYPEVNPFANEDDGEVDSEIEQREDEYPDTLNPFAIDDEGNEEEFEYPEELDPFADEDDGEVDSEIEQREDEYPDTLNPFAIDDEGNEEEFEYPEELDPFADEDDGEVDSEIEQREDEYPDTLNPFAIDDEGNEEEIEYPEVNPFANEDDGEVDSEIEQREDEYPDTLNPFAIDDEENEEEFEYPEELNPFADEDDGEADSEIVNQSSLALDHELTPSVKRGSSATVPLSDEENTDGKDESEKKGDEYPEWLNPFASADEEHKRGTDYPEELNPFAQDDDEVDTGLVNQPSAALSLEKNSPATNGYSSNFPWSNEEIFEDEQDETEQQGEDYPDIINPFPSKDDEDDYPEELNPFAHEDAVSMPQSSMETSRSVPSIYKVIEYDEALNPFASEDVGKKDSTLENPSMTADPQRTAATVNDSSSLVPLANARKKEKSTKKYRAPDPPMTMRIIPNESAPGVNESAPGDSETSGPVPLIVKVDVYDEALNPFASEDEETAGDTAGNVSSSPAQPIAATAYSCTSVNVKTKKAKSAKKYRAPDPPMTMRIIPNESAPGDSETSGPVPLTVKVDDYDEALNPFASEDEETAGGTAGNVSSSPAQPIAATAYSCTSVNVKTKKAKSSKKRRAPDPPVVESTSDIIANQPGASSSNHGTKET</sequence>
<feature type="region of interest" description="Disordered" evidence="1">
    <location>
        <begin position="23"/>
        <end position="429"/>
    </location>
</feature>
<feature type="region of interest" description="Disordered" evidence="1">
    <location>
        <begin position="439"/>
        <end position="458"/>
    </location>
</feature>
<feature type="compositionally biased region" description="Polar residues" evidence="1">
    <location>
        <begin position="548"/>
        <end position="570"/>
    </location>
</feature>
<keyword evidence="2" id="KW-0732">Signal</keyword>
<feature type="signal peptide" evidence="2">
    <location>
        <begin position="1"/>
        <end position="22"/>
    </location>
</feature>
<proteinExistence type="predicted"/>
<protein>
    <submittedName>
        <fullName evidence="3">Uncharacterized protein</fullName>
    </submittedName>
</protein>
<accession>A0AAV6VCU0</accession>
<feature type="compositionally biased region" description="Polar residues" evidence="1">
    <location>
        <begin position="780"/>
        <end position="802"/>
    </location>
</feature>
<feature type="compositionally biased region" description="Acidic residues" evidence="1">
    <location>
        <begin position="137"/>
        <end position="148"/>
    </location>
</feature>
<keyword evidence="4" id="KW-1185">Reference proteome</keyword>
<feature type="compositionally biased region" description="Basic and acidic residues" evidence="1">
    <location>
        <begin position="381"/>
        <end position="393"/>
    </location>
</feature>
<feature type="compositionally biased region" description="Acidic residues" evidence="1">
    <location>
        <begin position="182"/>
        <end position="220"/>
    </location>
</feature>